<protein>
    <submittedName>
        <fullName evidence="1">Putative tick transposon</fullName>
    </submittedName>
</protein>
<proteinExistence type="predicted"/>
<sequence>MVESGTTQSKNSCQMKHSQHYRSCRTAVVYQVPFSCGRSYVGQTGRCVNTRLREHDSALRSSGRTHLVDHCKSCGCVPIFTDTKILSTHKRKINRELIEAFHIRNMGEKCVGQASVTMSDKEFDFLKGTCNNPSANA</sequence>
<dbReference type="AlphaFoldDB" id="A0A6G4ZXC2"/>
<name>A0A6G4ZXC2_RHIMP</name>
<dbReference type="OrthoDB" id="6782675at2759"/>
<dbReference type="EMBL" id="GIKN01000277">
    <property type="protein sequence ID" value="NIE42550.1"/>
    <property type="molecule type" value="Transcribed_RNA"/>
</dbReference>
<evidence type="ECO:0000313" key="1">
    <source>
        <dbReference type="EMBL" id="NIE42550.1"/>
    </source>
</evidence>
<dbReference type="VEuPathDB" id="VectorBase:LOC119181381"/>
<reference evidence="1" key="1">
    <citation type="submission" date="2020-03" db="EMBL/GenBank/DDBJ databases">
        <title>A transcriptome and proteome of the tick Rhipicephalus microplus shaped by the genetic composition of its hosts and developmental stage.</title>
        <authorList>
            <person name="Garcia G.R."/>
            <person name="Ribeiro J.M.C."/>
            <person name="Maruyama S.R."/>
            <person name="Gardinasse L.G."/>
            <person name="Nelson K."/>
            <person name="Ferreira B.R."/>
            <person name="Andrade T.G."/>
            <person name="Santos I.K.F.M."/>
        </authorList>
    </citation>
    <scope>NUCLEOTIDE SEQUENCE</scope>
    <source>
        <strain evidence="1">NSGR</strain>
        <tissue evidence="1">Salivary glands</tissue>
    </source>
</reference>
<accession>A0A6G4ZXC2</accession>
<organism evidence="1">
    <name type="scientific">Rhipicephalus microplus</name>
    <name type="common">Cattle tick</name>
    <name type="synonym">Boophilus microplus</name>
    <dbReference type="NCBI Taxonomy" id="6941"/>
    <lineage>
        <taxon>Eukaryota</taxon>
        <taxon>Metazoa</taxon>
        <taxon>Ecdysozoa</taxon>
        <taxon>Arthropoda</taxon>
        <taxon>Chelicerata</taxon>
        <taxon>Arachnida</taxon>
        <taxon>Acari</taxon>
        <taxon>Parasitiformes</taxon>
        <taxon>Ixodida</taxon>
        <taxon>Ixodoidea</taxon>
        <taxon>Ixodidae</taxon>
        <taxon>Rhipicephalinae</taxon>
        <taxon>Rhipicephalus</taxon>
        <taxon>Boophilus</taxon>
    </lineage>
</organism>